<protein>
    <submittedName>
        <fullName evidence="3">Tail fiber protein</fullName>
    </submittedName>
</protein>
<dbReference type="SUPFAM" id="SSF88874">
    <property type="entry name" value="Receptor-binding domain of short tail fibre protein gp12"/>
    <property type="match status" value="1"/>
</dbReference>
<dbReference type="EMBL" id="CP049274">
    <property type="protein sequence ID" value="QPH84847.1"/>
    <property type="molecule type" value="Genomic_DNA"/>
</dbReference>
<feature type="region of interest" description="Disordered" evidence="1">
    <location>
        <begin position="303"/>
        <end position="340"/>
    </location>
</feature>
<accession>A0A7S9NFJ3</accession>
<feature type="domain" description="Phage tail collar" evidence="2">
    <location>
        <begin position="219"/>
        <end position="262"/>
    </location>
</feature>
<dbReference type="Pfam" id="PF07484">
    <property type="entry name" value="Collar"/>
    <property type="match status" value="1"/>
</dbReference>
<evidence type="ECO:0000259" key="2">
    <source>
        <dbReference type="Pfam" id="PF07484"/>
    </source>
</evidence>
<proteinExistence type="predicted"/>
<evidence type="ECO:0000313" key="3">
    <source>
        <dbReference type="EMBL" id="QPH84847.1"/>
    </source>
</evidence>
<organism evidence="3 4">
    <name type="scientific">Campylobacter concisus</name>
    <dbReference type="NCBI Taxonomy" id="199"/>
    <lineage>
        <taxon>Bacteria</taxon>
        <taxon>Pseudomonadati</taxon>
        <taxon>Campylobacterota</taxon>
        <taxon>Epsilonproteobacteria</taxon>
        <taxon>Campylobacterales</taxon>
        <taxon>Campylobacteraceae</taxon>
        <taxon>Campylobacter</taxon>
    </lineage>
</organism>
<evidence type="ECO:0000313" key="4">
    <source>
        <dbReference type="Proteomes" id="UP000594630"/>
    </source>
</evidence>
<dbReference type="RefSeq" id="WP_107793503.1">
    <property type="nucleotide sequence ID" value="NZ_CP049274.1"/>
</dbReference>
<dbReference type="Proteomes" id="UP000594630">
    <property type="component" value="Chromosome"/>
</dbReference>
<gene>
    <name evidence="3" type="ORF">CVT06_07055</name>
</gene>
<dbReference type="Gene3D" id="3.90.1340.10">
    <property type="entry name" value="Phage tail collar domain"/>
    <property type="match status" value="1"/>
</dbReference>
<feature type="compositionally biased region" description="Polar residues" evidence="1">
    <location>
        <begin position="303"/>
        <end position="327"/>
    </location>
</feature>
<dbReference type="InterPro" id="IPR011083">
    <property type="entry name" value="Phage_tail_collar_dom"/>
</dbReference>
<dbReference type="AlphaFoldDB" id="A0A7S9NFJ3"/>
<dbReference type="InterPro" id="IPR037053">
    <property type="entry name" value="Phage_tail_collar_dom_sf"/>
</dbReference>
<reference evidence="3 4" key="1">
    <citation type="journal article" date="2018" name="Emerg. Microbes Infect.">
        <title>Genomic analysis of oral Campylobacter concisus strains identified a potential bacterial molecular marker associated with active Crohn's disease.</title>
        <authorList>
            <person name="Liu F."/>
            <person name="Ma R."/>
            <person name="Tay C.Y.A."/>
            <person name="Octavia S."/>
            <person name="Lan R."/>
            <person name="Chung H.K.L."/>
            <person name="Riordan S.M."/>
            <person name="Grimm M.C."/>
            <person name="Leong R.W."/>
            <person name="Tanaka M.M."/>
            <person name="Connor S."/>
            <person name="Zhang L."/>
        </authorList>
    </citation>
    <scope>NUCLEOTIDE SEQUENCE [LARGE SCALE GENOMIC DNA]</scope>
    <source>
        <strain evidence="3 4">P10CDO-S2</strain>
    </source>
</reference>
<name>A0A7S9NFJ3_9BACT</name>
<evidence type="ECO:0000256" key="1">
    <source>
        <dbReference type="SAM" id="MobiDB-lite"/>
    </source>
</evidence>
<sequence length="508" mass="56542">MADKEFTQICKEILGIGKRLEIIEPEELRKIKADIEKISELVAANKTLFDTDKKDFDGKYNKIVDIIKTFDTLKAQIEEVLKSGTINDSAEALISTFSSKKIMDLLNEVKRVIDEKFSTIYKNGITPWNSTLEYPADAISVFDGKLYQAKSENINKNPSENKEIWHVIASEEWCEKTFLNKNEKIDSYSKTESDDKFALKMELTDGLPIGAYLSYPSQKTIPAGFMIADGRSLKKAEYTELFDIIGHTYGGSGDNFSLPNFSDGKFMRSIGGNAAALGVIQQDAFQGHYHRWSDNPSTLGWTYNFQGNTSNRPGNRDTNQSPITQPMSDGVNGEPRTANETRPYNMSVVVIIKVKNVNTPTAGQIDKTILATETKAGITKLKNSITAKQEDAAVTEKAVSDLFSQIDFRCVARVIFNGQGSVSIIDSKNISSIVKNGAGDYTIKFLKPMEDTNYYIFTSLEPLNTAGPNHVAHPQYQGIKRDSLRIITGAASFLDEARVQVMIFIKSK</sequence>